<dbReference type="Gene3D" id="1.10.10.10">
    <property type="entry name" value="Winged helix-like DNA-binding domain superfamily/Winged helix DNA-binding domain"/>
    <property type="match status" value="1"/>
</dbReference>
<evidence type="ECO:0000256" key="3">
    <source>
        <dbReference type="ARBA" id="ARBA00022843"/>
    </source>
</evidence>
<dbReference type="FunFam" id="1.20.1310.10:FF:000029">
    <property type="entry name" value="Cullin homolog 1"/>
    <property type="match status" value="1"/>
</dbReference>
<dbReference type="RefSeq" id="XP_034012023.1">
    <property type="nucleotide sequence ID" value="XM_034155993.1"/>
</dbReference>
<organism evidence="7 8">
    <name type="scientific">Diutina rugosa</name>
    <name type="common">Yeast</name>
    <name type="synonym">Candida rugosa</name>
    <dbReference type="NCBI Taxonomy" id="5481"/>
    <lineage>
        <taxon>Eukaryota</taxon>
        <taxon>Fungi</taxon>
        <taxon>Dikarya</taxon>
        <taxon>Ascomycota</taxon>
        <taxon>Saccharomycotina</taxon>
        <taxon>Pichiomycetes</taxon>
        <taxon>Debaryomycetaceae</taxon>
        <taxon>Diutina</taxon>
    </lineage>
</organism>
<dbReference type="VEuPathDB" id="FungiDB:DIURU_003251"/>
<evidence type="ECO:0000256" key="2">
    <source>
        <dbReference type="ARBA" id="ARBA00022499"/>
    </source>
</evidence>
<dbReference type="PANTHER" id="PTHR11932">
    <property type="entry name" value="CULLIN"/>
    <property type="match status" value="1"/>
</dbReference>
<dbReference type="FunFam" id="1.20.1310.10:FF:000001">
    <property type="entry name" value="Cullin 3"/>
    <property type="match status" value="1"/>
</dbReference>
<dbReference type="EMBL" id="SWFT01000102">
    <property type="protein sequence ID" value="KAA8901542.1"/>
    <property type="molecule type" value="Genomic_DNA"/>
</dbReference>
<dbReference type="SUPFAM" id="SSF46785">
    <property type="entry name" value="Winged helix' DNA-binding domain"/>
    <property type="match status" value="1"/>
</dbReference>
<gene>
    <name evidence="7" type="ORF">DIURU_003251</name>
</gene>
<dbReference type="Gene3D" id="1.20.1310.10">
    <property type="entry name" value="Cullin Repeats"/>
    <property type="match status" value="4"/>
</dbReference>
<sequence length="778" mass="89792">MSSSFPVASDLAATWTFIEPGLEHILGSQGDQGVTAKMYVNCYTAVYNYCVNKSRNNGAMWNNSNPQDSSSYSLAGAEIYTKLDSYLTQFIKNLHQLPDETFLQFYVRTWTRYTIGAGYMDNVFNYMNRYWVQKERADGRRDVFDVNTLCLIKWKLEMFHNNADVLVDQVLDLIEKQRNNEIVETNLISSAIKSLVALGIDVQDLKKNNLMVYIKHFEQKFLQSTADYYSKESAQYLATHSVVDYMKKCETRLTEEQSRSNQYLEYHTKKYLTETLNKALIEDHAQEMYNEFLALLEQNETEHINRMFKLLSRVPSTLAPLANTFEKYIKDEALKKLNDLKVTTEEESARARAQAAQEGTKPSVKPGLDPKAYVNTLIDIYNRFNLVVSTAFSKDPLFIKALDNACRAFVNKNPIATPTPKSKCRTPELLAKYADGFLRGSAKESETADMNPDVLMVVFKFLNDKDAFEEYYRRMLAKRLINGNSKSDELEEAIIKRLQEENSIEYTSRMTKMFSDMKASVDLKKELPPSVVVKEFNPLILAQSMWPFSHSDDYSLKVAPELTDSYNNVQSIYHTKHNGRQLRWLWNHGRAELKANLNRKGKPPFIFTVSNVQLMILLSFNHSSSYTFSELWHRVGCSRSIFEAHLLPLVKYKALEQSPVGTDAFADDNTTFTICEYYSSKKVRVNFTSAIKTTEVKQEEDEADREIDEARQNHLASVIVRIMKGRKTVPHKELLNEVMTQCMSRFRATIIDIKKSIDSLIERDFIKRIDNNTYEYIS</sequence>
<dbReference type="SMART" id="SM00884">
    <property type="entry name" value="Cullin_Nedd8"/>
    <property type="match status" value="1"/>
</dbReference>
<feature type="domain" description="Cullin family profile" evidence="6">
    <location>
        <begin position="425"/>
        <end position="650"/>
    </location>
</feature>
<dbReference type="Pfam" id="PF00888">
    <property type="entry name" value="Cullin"/>
    <property type="match status" value="1"/>
</dbReference>
<dbReference type="InterPro" id="IPR059120">
    <property type="entry name" value="Cullin-like_AB"/>
</dbReference>
<dbReference type="Pfam" id="PF26557">
    <property type="entry name" value="Cullin_AB"/>
    <property type="match status" value="1"/>
</dbReference>
<dbReference type="SUPFAM" id="SSF74788">
    <property type="entry name" value="Cullin repeat-like"/>
    <property type="match status" value="1"/>
</dbReference>
<keyword evidence="8" id="KW-1185">Reference proteome</keyword>
<dbReference type="GO" id="GO:0019005">
    <property type="term" value="C:SCF ubiquitin ligase complex"/>
    <property type="evidence" value="ECO:0007669"/>
    <property type="project" value="UniProtKB-ARBA"/>
</dbReference>
<keyword evidence="3" id="KW-0832">Ubl conjugation</keyword>
<evidence type="ECO:0000256" key="4">
    <source>
        <dbReference type="PROSITE-ProRule" id="PRU00330"/>
    </source>
</evidence>
<dbReference type="InterPro" id="IPR016158">
    <property type="entry name" value="Cullin_homology"/>
</dbReference>
<dbReference type="InterPro" id="IPR045093">
    <property type="entry name" value="Cullin"/>
</dbReference>
<proteinExistence type="inferred from homology"/>
<keyword evidence="2" id="KW-1017">Isopeptide bond</keyword>
<dbReference type="Pfam" id="PF10557">
    <property type="entry name" value="Cullin_Nedd8"/>
    <property type="match status" value="1"/>
</dbReference>
<evidence type="ECO:0000259" key="6">
    <source>
        <dbReference type="PROSITE" id="PS50069"/>
    </source>
</evidence>
<dbReference type="InterPro" id="IPR016159">
    <property type="entry name" value="Cullin_repeat-like_dom_sf"/>
</dbReference>
<protein>
    <recommendedName>
        <fullName evidence="6">Cullin family profile domain-containing protein</fullName>
    </recommendedName>
</protein>
<dbReference type="Gene3D" id="3.30.230.130">
    <property type="entry name" value="Cullin, Chain C, Domain 2"/>
    <property type="match status" value="1"/>
</dbReference>
<dbReference type="InterPro" id="IPR036390">
    <property type="entry name" value="WH_DNA-bd_sf"/>
</dbReference>
<dbReference type="PROSITE" id="PS50069">
    <property type="entry name" value="CULLIN_2"/>
    <property type="match status" value="1"/>
</dbReference>
<dbReference type="SUPFAM" id="SSF75632">
    <property type="entry name" value="Cullin homology domain"/>
    <property type="match status" value="1"/>
</dbReference>
<dbReference type="InterPro" id="IPR036388">
    <property type="entry name" value="WH-like_DNA-bd_sf"/>
</dbReference>
<dbReference type="InterPro" id="IPR036317">
    <property type="entry name" value="Cullin_homology_sf"/>
</dbReference>
<dbReference type="GO" id="GO:0031625">
    <property type="term" value="F:ubiquitin protein ligase binding"/>
    <property type="evidence" value="ECO:0007669"/>
    <property type="project" value="InterPro"/>
</dbReference>
<comment type="caution">
    <text evidence="7">The sequence shown here is derived from an EMBL/GenBank/DDBJ whole genome shotgun (WGS) entry which is preliminary data.</text>
</comment>
<dbReference type="GO" id="GO:0031146">
    <property type="term" value="P:SCF-dependent proteasomal ubiquitin-dependent protein catabolic process"/>
    <property type="evidence" value="ECO:0007669"/>
    <property type="project" value="UniProtKB-ARBA"/>
</dbReference>
<dbReference type="OrthoDB" id="27073at2759"/>
<dbReference type="SMART" id="SM00182">
    <property type="entry name" value="CULLIN"/>
    <property type="match status" value="1"/>
</dbReference>
<reference evidence="7 8" key="1">
    <citation type="submission" date="2019-07" db="EMBL/GenBank/DDBJ databases">
        <title>Genome assembly of two rare yeast pathogens: Diutina rugosa and Trichomonascus ciferrii.</title>
        <authorList>
            <person name="Mixao V."/>
            <person name="Saus E."/>
            <person name="Hansen A."/>
            <person name="Lass-Flor C."/>
            <person name="Gabaldon T."/>
        </authorList>
    </citation>
    <scope>NUCLEOTIDE SEQUENCE [LARGE SCALE GENOMIC DNA]</scope>
    <source>
        <strain evidence="7 8">CBS 613</strain>
    </source>
</reference>
<dbReference type="OMA" id="IREWDRY"/>
<evidence type="ECO:0000256" key="1">
    <source>
        <dbReference type="ARBA" id="ARBA00006019"/>
    </source>
</evidence>
<dbReference type="InterPro" id="IPR001373">
    <property type="entry name" value="Cullin_N"/>
</dbReference>
<dbReference type="Proteomes" id="UP000449547">
    <property type="component" value="Unassembled WGS sequence"/>
</dbReference>
<comment type="similarity">
    <text evidence="1 4 5">Belongs to the cullin family.</text>
</comment>
<accession>A0A642UMB9</accession>
<dbReference type="AlphaFoldDB" id="A0A642UMB9"/>
<evidence type="ECO:0000313" key="8">
    <source>
        <dbReference type="Proteomes" id="UP000449547"/>
    </source>
</evidence>
<dbReference type="FunFam" id="1.10.10.10:FF:000014">
    <property type="entry name" value="Cullin 1"/>
    <property type="match status" value="1"/>
</dbReference>
<name>A0A642UMB9_DIURU</name>
<dbReference type="InterPro" id="IPR019559">
    <property type="entry name" value="Cullin_neddylation_domain"/>
</dbReference>
<evidence type="ECO:0000313" key="7">
    <source>
        <dbReference type="EMBL" id="KAA8901542.1"/>
    </source>
</evidence>
<evidence type="ECO:0000256" key="5">
    <source>
        <dbReference type="RuleBase" id="RU003829"/>
    </source>
</evidence>
<dbReference type="GeneID" id="54781902"/>